<evidence type="ECO:0000313" key="1">
    <source>
        <dbReference type="EMBL" id="RWU10651.1"/>
    </source>
</evidence>
<dbReference type="RefSeq" id="WP_113646138.1">
    <property type="nucleotide sequence ID" value="NZ_QMHN01000001.1"/>
</dbReference>
<protein>
    <recommendedName>
        <fullName evidence="3">ATP-binding protein</fullName>
    </recommendedName>
</protein>
<dbReference type="OrthoDB" id="9757917at2"/>
<comment type="caution">
    <text evidence="1">The sequence shown here is derived from an EMBL/GenBank/DDBJ whole genome shotgun (WGS) entry which is preliminary data.</text>
</comment>
<proteinExistence type="predicted"/>
<evidence type="ECO:0000313" key="2">
    <source>
        <dbReference type="Proteomes" id="UP000284120"/>
    </source>
</evidence>
<sequence length="1345" mass="156143">MNISWAQFEQNQSAKDVSFESFCYQVAYTLYSSFGSFSHFYNTPGSEFYLKLDRDCPGLGKMGEEIGWQVKWWFDGEDNTSLIVTRRDKLVDNFSTTLHRHPHINTWIVCTPGAFVESAFQELQGSLRGLSGKAGCIHWSKATFENFYFANKEKLSAIFNHYFAKKFIGLNLLKEFTQRRIEDLRNKFDVDLYTPTVYDEQLNAIIEYKSVISRIEDKASHIQDALDDIERRTSFRKKDFKTFHPDYLAKAKELVSLCIETSKKVVGLVRAGLDIESISAIDELLDDYHARYRVLADFLNAKLKSKECYKDLNKTDHHEEWNHREYLIGPINDLQQHIVAKDEDGEKMDAIAELIDLVYQKDMHILSSAGYGKTNLACNICNVLVGKKLPCVLMLGSNFRGTGLPQNMILEQLGLEREYSFVDFLQALHNLGLAKGIKVPIVIDGLNESNPFDQIWKGHLKDMIRDIRKFDHIILVTTCRDRYLEAIFEETDLKKIENTKLLVGFDQNNRDAVITKYFEKYTIRPKSWHFNKELFRNPLLLKIFSQVNEGKQQISISIENLFISIEAYVDQILSKVCKVQGRTDPIMKRKLKKGVDSFTKVIWENNSREIDLQDFHEVIDPGSVTLIGSLTEKLLDEGLCFQRNLHSDIETVQFTYDLVGGCLIAKYLLAEIKDVTELIAYFKTEQVQAKIGEGTEQHPLRQDILISLVHLLPHQFGVDLFEVSSNEEVISECINNVDYLIDRKESQEKFIAILAKLKKKERNYALIYEKLFENIYLKELYGLGELTISLLEALKQADIDLFWSELIRKSRFRVYAYLEKRNIDFRKKKFDSYELEEEFFTNYLSATSSDRSIVSLATENLTLLCRELGKLNLVPQLKKAMLVKDGNCLQVLCAAMLGSLMISEDKAFGNELRIFVTGEFIPKLATNDALVLEYLLTMSEYAKSQMGINFGKLDFRRLPIELPDKPRATGDRSGSFPEFFGMDIYDFNKYQVRSISTDSYFKRKTLSETQILTIIRELVAKMGYAKNKFETIELDISKNRNQYYAEGLHGKFLDYREKYLWLAYHDLTGRLFLDGKLKKEYGHRFRPDYLVFDPSFPVLPKKFQLITDSFLPRDASTLSSWLEDKGEAIIDDFYSAILDDGEEWLLISAEVKQKSSELNADFYLGIQSFLIDMPMIKSFSEQVKQGKLHLDTSSNYHVFAGEISWSKFAEFYEEGYYADEMGLMDLLNYYSWQGYTSERYPHPNFRFLDKKISAALGLRFRIEDLSFYDKSTGARVSQYIWADGCKLYYIRKNYMDRLLQIFEGKDMVRYQFISKHAEVDDSKRRGYGRDAVWLKRITTYLSDVG</sequence>
<keyword evidence="2" id="KW-1185">Reference proteome</keyword>
<dbReference type="EMBL" id="SAYW01000001">
    <property type="protein sequence ID" value="RWU10651.1"/>
    <property type="molecule type" value="Genomic_DNA"/>
</dbReference>
<gene>
    <name evidence="1" type="ORF">DPV69_04745</name>
</gene>
<evidence type="ECO:0008006" key="3">
    <source>
        <dbReference type="Google" id="ProtNLM"/>
    </source>
</evidence>
<organism evidence="1 2">
    <name type="scientific">Pedobacter chitinilyticus</name>
    <dbReference type="NCBI Taxonomy" id="2233776"/>
    <lineage>
        <taxon>Bacteria</taxon>
        <taxon>Pseudomonadati</taxon>
        <taxon>Bacteroidota</taxon>
        <taxon>Sphingobacteriia</taxon>
        <taxon>Sphingobacteriales</taxon>
        <taxon>Sphingobacteriaceae</taxon>
        <taxon>Pedobacter</taxon>
    </lineage>
</organism>
<name>A0A443Z293_9SPHI</name>
<accession>A0A443Z293</accession>
<dbReference type="Proteomes" id="UP000284120">
    <property type="component" value="Unassembled WGS sequence"/>
</dbReference>
<reference evidence="1 2" key="1">
    <citation type="submission" date="2018-06" db="EMBL/GenBank/DDBJ databases">
        <title>Pedobacter endophyticus sp. nov., an endophytic bacterium isolated from a leaf of Triticum aestivum.</title>
        <authorList>
            <person name="Zhang L."/>
        </authorList>
    </citation>
    <scope>NUCLEOTIDE SEQUENCE [LARGE SCALE GENOMIC DNA]</scope>
    <source>
        <strain evidence="1 2">CM134L-2</strain>
    </source>
</reference>